<comment type="caution">
    <text evidence="12">The sequence shown here is derived from an EMBL/GenBank/DDBJ whole genome shotgun (WGS) entry which is preliminary data.</text>
</comment>
<feature type="transmembrane region" description="Helical" evidence="11">
    <location>
        <begin position="255"/>
        <end position="276"/>
    </location>
</feature>
<accession>A0A196SE61</accession>
<organism evidence="12 13">
    <name type="scientific">Blastocystis sp. subtype 1 (strain ATCC 50177 / NandII)</name>
    <dbReference type="NCBI Taxonomy" id="478820"/>
    <lineage>
        <taxon>Eukaryota</taxon>
        <taxon>Sar</taxon>
        <taxon>Stramenopiles</taxon>
        <taxon>Bigyra</taxon>
        <taxon>Opalozoa</taxon>
        <taxon>Opalinata</taxon>
        <taxon>Blastocystidae</taxon>
        <taxon>Blastocystis</taxon>
    </lineage>
</organism>
<evidence type="ECO:0000313" key="13">
    <source>
        <dbReference type="Proteomes" id="UP000078348"/>
    </source>
</evidence>
<dbReference type="STRING" id="478820.A0A196SE61"/>
<feature type="transmembrane region" description="Helical" evidence="11">
    <location>
        <begin position="156"/>
        <end position="172"/>
    </location>
</feature>
<dbReference type="PANTHER" id="PTHR10585">
    <property type="entry name" value="ER LUMEN PROTEIN RETAINING RECEPTOR"/>
    <property type="match status" value="1"/>
</dbReference>
<evidence type="ECO:0000256" key="10">
    <source>
        <dbReference type="ARBA" id="ARBA00023170"/>
    </source>
</evidence>
<dbReference type="GO" id="GO:0005789">
    <property type="term" value="C:endoplasmic reticulum membrane"/>
    <property type="evidence" value="ECO:0007669"/>
    <property type="project" value="UniProtKB-SubCell"/>
</dbReference>
<dbReference type="GO" id="GO:0046923">
    <property type="term" value="F:ER retention sequence binding"/>
    <property type="evidence" value="ECO:0007669"/>
    <property type="project" value="InterPro"/>
</dbReference>
<sequence length="296" mass="34465">MLEKVQRRMRKFDYKQYLKANRSNVLLWSSLVVFILFVYHFFSDGDFSFLLTLGSLVSCFGFLLIVIRCFRSKSVMGISAKSMECYAVVYFMRLIAIYNSSSYLPFDRSGDWLYHLIETTTFICVVLIIYLMKVPLKYTHNIHHDTWGQQYIRKEYTALLLILPSIICALIVHPQRSGKGWVDVAWAISMYLESVSILPQLHMFKKDRTGEIEAFTSHFVFAMFISKLLNFFFWMGSWSELNGDYGFISRHFAGLAIILSQVAQLGLMASYVFYYLRSAIYDSPMVLPTSMDMRAD</sequence>
<dbReference type="GO" id="GO:0015031">
    <property type="term" value="P:protein transport"/>
    <property type="evidence" value="ECO:0007669"/>
    <property type="project" value="UniProtKB-KW"/>
</dbReference>
<keyword evidence="13" id="KW-1185">Reference proteome</keyword>
<comment type="subcellular location">
    <subcellularLocation>
        <location evidence="1">Endoplasmic reticulum membrane</location>
        <topology evidence="1">Multi-pass membrane protein</topology>
    </subcellularLocation>
</comment>
<evidence type="ECO:0000256" key="4">
    <source>
        <dbReference type="ARBA" id="ARBA00022692"/>
    </source>
</evidence>
<evidence type="ECO:0000256" key="6">
    <source>
        <dbReference type="ARBA" id="ARBA00022892"/>
    </source>
</evidence>
<feature type="transmembrane region" description="Helical" evidence="11">
    <location>
        <begin position="112"/>
        <end position="132"/>
    </location>
</feature>
<dbReference type="GO" id="GO:0006621">
    <property type="term" value="P:protein retention in ER lumen"/>
    <property type="evidence" value="ECO:0007669"/>
    <property type="project" value="InterPro"/>
</dbReference>
<feature type="transmembrane region" description="Helical" evidence="11">
    <location>
        <begin position="25"/>
        <end position="42"/>
    </location>
</feature>
<evidence type="ECO:0000256" key="9">
    <source>
        <dbReference type="ARBA" id="ARBA00023136"/>
    </source>
</evidence>
<keyword evidence="10 12" id="KW-0675">Receptor</keyword>
<dbReference type="Pfam" id="PF00810">
    <property type="entry name" value="ER_lumen_recept"/>
    <property type="match status" value="1"/>
</dbReference>
<evidence type="ECO:0000256" key="2">
    <source>
        <dbReference type="ARBA" id="ARBA00010120"/>
    </source>
</evidence>
<keyword evidence="4 11" id="KW-0812">Transmembrane</keyword>
<protein>
    <submittedName>
        <fullName evidence="12">Endoplasmic reticulum retaining receptor</fullName>
    </submittedName>
</protein>
<feature type="transmembrane region" description="Helical" evidence="11">
    <location>
        <begin position="215"/>
        <end position="235"/>
    </location>
</feature>
<evidence type="ECO:0000256" key="5">
    <source>
        <dbReference type="ARBA" id="ARBA00022824"/>
    </source>
</evidence>
<feature type="transmembrane region" description="Helical" evidence="11">
    <location>
        <begin position="48"/>
        <end position="67"/>
    </location>
</feature>
<evidence type="ECO:0000256" key="3">
    <source>
        <dbReference type="ARBA" id="ARBA00022448"/>
    </source>
</evidence>
<evidence type="ECO:0000256" key="11">
    <source>
        <dbReference type="SAM" id="Phobius"/>
    </source>
</evidence>
<keyword evidence="8 11" id="KW-1133">Transmembrane helix</keyword>
<keyword evidence="3" id="KW-0813">Transport</keyword>
<evidence type="ECO:0000256" key="1">
    <source>
        <dbReference type="ARBA" id="ARBA00004477"/>
    </source>
</evidence>
<evidence type="ECO:0000313" key="12">
    <source>
        <dbReference type="EMBL" id="OAO14284.1"/>
    </source>
</evidence>
<evidence type="ECO:0000256" key="7">
    <source>
        <dbReference type="ARBA" id="ARBA00022927"/>
    </source>
</evidence>
<dbReference type="Proteomes" id="UP000078348">
    <property type="component" value="Unassembled WGS sequence"/>
</dbReference>
<feature type="transmembrane region" description="Helical" evidence="11">
    <location>
        <begin position="184"/>
        <end position="203"/>
    </location>
</feature>
<keyword evidence="5" id="KW-0256">Endoplasmic reticulum</keyword>
<name>A0A196SE61_BLAHN</name>
<reference evidence="12 13" key="1">
    <citation type="submission" date="2016-05" db="EMBL/GenBank/DDBJ databases">
        <title>Nuclear genome of Blastocystis sp. subtype 1 NandII.</title>
        <authorList>
            <person name="Gentekaki E."/>
            <person name="Curtis B."/>
            <person name="Stairs C."/>
            <person name="Eme L."/>
            <person name="Herman E."/>
            <person name="Klimes V."/>
            <person name="Arias M.C."/>
            <person name="Elias M."/>
            <person name="Hilliou F."/>
            <person name="Klute M."/>
            <person name="Malik S.-B."/>
            <person name="Pightling A."/>
            <person name="Rachubinski R."/>
            <person name="Salas D."/>
            <person name="Schlacht A."/>
            <person name="Suga H."/>
            <person name="Archibald J."/>
            <person name="Ball S.G."/>
            <person name="Clark G."/>
            <person name="Dacks J."/>
            <person name="Van Der Giezen M."/>
            <person name="Tsaousis A."/>
            <person name="Roger A."/>
        </authorList>
    </citation>
    <scope>NUCLEOTIDE SEQUENCE [LARGE SCALE GENOMIC DNA]</scope>
    <source>
        <strain evidence="13">ATCC 50177 / NandII</strain>
    </source>
</reference>
<keyword evidence="9 11" id="KW-0472">Membrane</keyword>
<comment type="similarity">
    <text evidence="2">Belongs to the ERD2 family.</text>
</comment>
<dbReference type="OrthoDB" id="7694678at2759"/>
<gene>
    <name evidence="12" type="ORF">AV274_3988</name>
</gene>
<dbReference type="AlphaFoldDB" id="A0A196SE61"/>
<dbReference type="GO" id="GO:0016192">
    <property type="term" value="P:vesicle-mediated transport"/>
    <property type="evidence" value="ECO:0007669"/>
    <property type="project" value="UniProtKB-KW"/>
</dbReference>
<dbReference type="InterPro" id="IPR000133">
    <property type="entry name" value="ER_ret_rcpt"/>
</dbReference>
<keyword evidence="7" id="KW-0653">Protein transport</keyword>
<evidence type="ECO:0000256" key="8">
    <source>
        <dbReference type="ARBA" id="ARBA00022989"/>
    </source>
</evidence>
<proteinExistence type="inferred from homology"/>
<keyword evidence="6" id="KW-0931">ER-Golgi transport</keyword>
<dbReference type="EMBL" id="LXWW01000264">
    <property type="protein sequence ID" value="OAO14284.1"/>
    <property type="molecule type" value="Genomic_DNA"/>
</dbReference>